<evidence type="ECO:0000313" key="2">
    <source>
        <dbReference type="Proteomes" id="UP000680706"/>
    </source>
</evidence>
<geneLocation type="plasmid" evidence="1 2">
    <name>pAb134-05</name>
</geneLocation>
<reference evidence="1 2" key="1">
    <citation type="journal article" date="2021" name="Angew. Chem. Int. Ed. Engl.">
        <title>A novel family of nonribosomal peptides modulate collective behavior in Pseudovibrio bacteria isolated from marine sponges.</title>
        <authorList>
            <person name="Ioca L.P."/>
            <person name="Dai Y."/>
            <person name="Kunakom S."/>
            <person name="Diaz-Espinosa J."/>
            <person name="Krunic A."/>
            <person name="Crnkovic C.M."/>
            <person name="Orjala J."/>
            <person name="Sanchez L.M."/>
            <person name="Ferreira A.G."/>
            <person name="Berlinck R.G.S."/>
            <person name="Eustaquio A.S."/>
        </authorList>
    </citation>
    <scope>NUCLEOTIDE SEQUENCE [LARGE SCALE GENOMIC DNA]</scope>
    <source>
        <strain evidence="1 2">Ab134</strain>
        <plasmid evidence="1 2">pAb134-05</plasmid>
    </source>
</reference>
<gene>
    <name evidence="1" type="ORF">KGB56_26905</name>
</gene>
<keyword evidence="1" id="KW-0614">Plasmid</keyword>
<proteinExistence type="predicted"/>
<name>A0ABX8B186_9HYPH</name>
<accession>A0ABX8B186</accession>
<organism evidence="1 2">
    <name type="scientific">Pseudovibrio brasiliensis</name>
    <dbReference type="NCBI Taxonomy" id="1898042"/>
    <lineage>
        <taxon>Bacteria</taxon>
        <taxon>Pseudomonadati</taxon>
        <taxon>Pseudomonadota</taxon>
        <taxon>Alphaproteobacteria</taxon>
        <taxon>Hyphomicrobiales</taxon>
        <taxon>Stappiaceae</taxon>
        <taxon>Pseudovibrio</taxon>
    </lineage>
</organism>
<protein>
    <submittedName>
        <fullName evidence="1">Uncharacterized protein</fullName>
    </submittedName>
</protein>
<keyword evidence="2" id="KW-1185">Reference proteome</keyword>
<evidence type="ECO:0000313" key="1">
    <source>
        <dbReference type="EMBL" id="QUS59216.1"/>
    </source>
</evidence>
<dbReference type="EMBL" id="CP074131">
    <property type="protein sequence ID" value="QUS59216.1"/>
    <property type="molecule type" value="Genomic_DNA"/>
</dbReference>
<dbReference type="RefSeq" id="WP_075699227.1">
    <property type="nucleotide sequence ID" value="NZ_CP074131.1"/>
</dbReference>
<dbReference type="Proteomes" id="UP000680706">
    <property type="component" value="Plasmid pAb134-05"/>
</dbReference>
<sequence length="159" mass="17788">MPNFEIKDINGVVVNRVVAEVLEDISLQEGQTAALMRPMFERNDVASEAERRIDAGTQINDIQFCCDDKSLRRLTALLRSFERGVIGPEGKTYETKAGTSITFRSKEDVELILNVAEDFESAMLERSAQIQRLSAIPDPSQDFLWNCSQSLSELLSATD</sequence>